<dbReference type="OrthoDB" id="9795292at2"/>
<protein>
    <submittedName>
        <fullName evidence="3">Lipopolysaccharide biosynthesis protein</fullName>
    </submittedName>
</protein>
<evidence type="ECO:0000313" key="4">
    <source>
        <dbReference type="Proteomes" id="UP000017842"/>
    </source>
</evidence>
<keyword evidence="4" id="KW-1185">Reference proteome</keyword>
<comment type="caution">
    <text evidence="3">The sequence shown here is derived from an EMBL/GenBank/DDBJ whole genome shotgun (WGS) entry which is preliminary data.</text>
</comment>
<dbReference type="STRING" id="1116472.MGMO_57c00270"/>
<keyword evidence="1" id="KW-0175">Coiled coil</keyword>
<dbReference type="GO" id="GO:0005886">
    <property type="term" value="C:plasma membrane"/>
    <property type="evidence" value="ECO:0007669"/>
    <property type="project" value="TreeGrafter"/>
</dbReference>
<accession>V5C1T5</accession>
<sequence>MALNIKTFSDCLDLAKRHKYYIVIPWLLTSVISVIVALNLPKIYRSKATILIETPIPTNLFESSMSHFAEEQIQSLYQRVMTTDNVISIIESNGLYNDVKKDLSKYELADSFKGNTEVTLTTSSLTPNSKSVMTAFAFDIAFSHREPTKAKEIASALAKLFISQNDKTRTERAIKATDFLMEESEKLNRELQEVDNNIAIYKEQNSYSLPDQAQGNLAAIDRTENELRDTENQIRTTKERIAFLAAELARAQEVMPSKSDDKTPQTKDEALRSLRAEYLRLTSIYSPAHPTLIRLKREIKALDPGFEEQPAVGEVLKQLKEAQGNLKALEETYSENHPDIARQKIQIERLEQKLKSNPLRNQSESKGASVDSVTNPAYLGVEAQYKSSQSELQLLIETRNFLKTKLDNMHQVVSVAPQVEKGYNDLIRERDNTVKKYNQLKEKWLDAKLFQTQVEQQQGQTLTIIEQPVIPTHPEKAIRRKVAIGGFIAGLLMGIGLAFLVELLDPKLRGFRAIAEVTGLMPIVVIPYIETVSEVEAKLAKQRKEKKIIVWVVVSGIILIALSIFLFLSFSA</sequence>
<evidence type="ECO:0000256" key="1">
    <source>
        <dbReference type="SAM" id="Coils"/>
    </source>
</evidence>
<feature type="coiled-coil region" evidence="1">
    <location>
        <begin position="177"/>
        <end position="254"/>
    </location>
</feature>
<dbReference type="Proteomes" id="UP000017842">
    <property type="component" value="Unassembled WGS sequence"/>
</dbReference>
<gene>
    <name evidence="3" type="ORF">MGMO_57c00270</name>
</gene>
<name>V5C1T5_9GAMM</name>
<organism evidence="3 4">
    <name type="scientific">Methyloglobulus morosus KoM1</name>
    <dbReference type="NCBI Taxonomy" id="1116472"/>
    <lineage>
        <taxon>Bacteria</taxon>
        <taxon>Pseudomonadati</taxon>
        <taxon>Pseudomonadota</taxon>
        <taxon>Gammaproteobacteria</taxon>
        <taxon>Methylococcales</taxon>
        <taxon>Methylococcaceae</taxon>
        <taxon>Methyloglobulus</taxon>
    </lineage>
</organism>
<keyword evidence="2" id="KW-0472">Membrane</keyword>
<dbReference type="GO" id="GO:0004713">
    <property type="term" value="F:protein tyrosine kinase activity"/>
    <property type="evidence" value="ECO:0007669"/>
    <property type="project" value="TreeGrafter"/>
</dbReference>
<proteinExistence type="predicted"/>
<reference evidence="3 4" key="1">
    <citation type="journal article" date="2013" name="Genome Announc.">
        <title>Draft Genome Sequence of the Methanotrophic Gammaproteobacterium Methyloglobulus morosus DSM 22980 Strain KoM1.</title>
        <authorList>
            <person name="Poehlein A."/>
            <person name="Deutzmann J.S."/>
            <person name="Daniel R."/>
            <person name="Simeonova D.D."/>
        </authorList>
    </citation>
    <scope>NUCLEOTIDE SEQUENCE [LARGE SCALE GENOMIC DNA]</scope>
    <source>
        <strain evidence="3 4">KoM1</strain>
    </source>
</reference>
<dbReference type="InterPro" id="IPR050445">
    <property type="entry name" value="Bact_polysacc_biosynth/exp"/>
</dbReference>
<keyword evidence="2" id="KW-0812">Transmembrane</keyword>
<feature type="transmembrane region" description="Helical" evidence="2">
    <location>
        <begin position="549"/>
        <end position="570"/>
    </location>
</feature>
<evidence type="ECO:0000313" key="3">
    <source>
        <dbReference type="EMBL" id="ESS72447.1"/>
    </source>
</evidence>
<dbReference type="PANTHER" id="PTHR32309">
    <property type="entry name" value="TYROSINE-PROTEIN KINASE"/>
    <property type="match status" value="1"/>
</dbReference>
<keyword evidence="2" id="KW-1133">Transmembrane helix</keyword>
<dbReference type="EMBL" id="AYLO01000055">
    <property type="protein sequence ID" value="ESS72447.1"/>
    <property type="molecule type" value="Genomic_DNA"/>
</dbReference>
<feature type="transmembrane region" description="Helical" evidence="2">
    <location>
        <begin position="482"/>
        <end position="504"/>
    </location>
</feature>
<evidence type="ECO:0000256" key="2">
    <source>
        <dbReference type="SAM" id="Phobius"/>
    </source>
</evidence>
<dbReference type="AlphaFoldDB" id="V5C1T5"/>
<dbReference type="PANTHER" id="PTHR32309:SF13">
    <property type="entry name" value="FERRIC ENTEROBACTIN TRANSPORT PROTEIN FEPE"/>
    <property type="match status" value="1"/>
</dbReference>
<feature type="transmembrane region" description="Helical" evidence="2">
    <location>
        <begin position="20"/>
        <end position="40"/>
    </location>
</feature>
<dbReference type="eggNOG" id="COG3206">
    <property type="taxonomic scope" value="Bacteria"/>
</dbReference>
<dbReference type="RefSeq" id="WP_023494546.1">
    <property type="nucleotide sequence ID" value="NZ_AYLO01000055.1"/>
</dbReference>